<keyword evidence="1" id="KW-0732">Signal</keyword>
<dbReference type="Proteomes" id="UP000299102">
    <property type="component" value="Unassembled WGS sequence"/>
</dbReference>
<proteinExistence type="predicted"/>
<organism evidence="2 3">
    <name type="scientific">Eumeta variegata</name>
    <name type="common">Bagworm moth</name>
    <name type="synonym">Eumeta japonica</name>
    <dbReference type="NCBI Taxonomy" id="151549"/>
    <lineage>
        <taxon>Eukaryota</taxon>
        <taxon>Metazoa</taxon>
        <taxon>Ecdysozoa</taxon>
        <taxon>Arthropoda</taxon>
        <taxon>Hexapoda</taxon>
        <taxon>Insecta</taxon>
        <taxon>Pterygota</taxon>
        <taxon>Neoptera</taxon>
        <taxon>Endopterygota</taxon>
        <taxon>Lepidoptera</taxon>
        <taxon>Glossata</taxon>
        <taxon>Ditrysia</taxon>
        <taxon>Tineoidea</taxon>
        <taxon>Psychidae</taxon>
        <taxon>Oiketicinae</taxon>
        <taxon>Eumeta</taxon>
    </lineage>
</organism>
<dbReference type="AlphaFoldDB" id="A0A4C1UL70"/>
<evidence type="ECO:0000256" key="1">
    <source>
        <dbReference type="SAM" id="SignalP"/>
    </source>
</evidence>
<evidence type="ECO:0000313" key="2">
    <source>
        <dbReference type="EMBL" id="GBP26706.1"/>
    </source>
</evidence>
<feature type="chain" id="PRO_5020040258" evidence="1">
    <location>
        <begin position="18"/>
        <end position="176"/>
    </location>
</feature>
<evidence type="ECO:0000313" key="3">
    <source>
        <dbReference type="Proteomes" id="UP000299102"/>
    </source>
</evidence>
<gene>
    <name evidence="2" type="ORF">EVAR_23477_1</name>
</gene>
<comment type="caution">
    <text evidence="2">The sequence shown here is derived from an EMBL/GenBank/DDBJ whole genome shotgun (WGS) entry which is preliminary data.</text>
</comment>
<feature type="signal peptide" evidence="1">
    <location>
        <begin position="1"/>
        <end position="17"/>
    </location>
</feature>
<accession>A0A4C1UL70</accession>
<reference evidence="2 3" key="1">
    <citation type="journal article" date="2019" name="Commun. Biol.">
        <title>The bagworm genome reveals a unique fibroin gene that provides high tensile strength.</title>
        <authorList>
            <person name="Kono N."/>
            <person name="Nakamura H."/>
            <person name="Ohtoshi R."/>
            <person name="Tomita M."/>
            <person name="Numata K."/>
            <person name="Arakawa K."/>
        </authorList>
    </citation>
    <scope>NUCLEOTIDE SEQUENCE [LARGE SCALE GENOMIC DNA]</scope>
</reference>
<dbReference type="EMBL" id="BGZK01000183">
    <property type="protein sequence ID" value="GBP26706.1"/>
    <property type="molecule type" value="Genomic_DNA"/>
</dbReference>
<protein>
    <submittedName>
        <fullName evidence="2">Uncharacterized protein</fullName>
    </submittedName>
</protein>
<name>A0A4C1UL70_EUMVA</name>
<sequence>MDFDTVVFFFIIRLTLAPPPLPPPVPGAESPTRPACRFRDVSTTIRCAFIARQRSLDTDRVADANQSNTDRFAPRPVAHCRSDRARFLERDPYEPVAAQVFRALRGRLRLLLDGRRRRVREAPALEPRPAEEVRAADAARACAATVRSAGTAGDRPTIACLSRAALAGAGAATVFD</sequence>
<keyword evidence="3" id="KW-1185">Reference proteome</keyword>